<dbReference type="EMBL" id="CP126218">
    <property type="protein sequence ID" value="WIA20284.1"/>
    <property type="molecule type" value="Genomic_DNA"/>
</dbReference>
<evidence type="ECO:0000256" key="8">
    <source>
        <dbReference type="SAM" id="Phobius"/>
    </source>
</evidence>
<feature type="transmembrane region" description="Helical" evidence="8">
    <location>
        <begin position="140"/>
        <end position="159"/>
    </location>
</feature>
<dbReference type="InterPro" id="IPR000425">
    <property type="entry name" value="MIP"/>
</dbReference>
<dbReference type="Proteomes" id="UP001244341">
    <property type="component" value="Chromosome 11b"/>
</dbReference>
<keyword evidence="5 8" id="KW-1133">Transmembrane helix</keyword>
<evidence type="ECO:0000256" key="4">
    <source>
        <dbReference type="ARBA" id="ARBA00022737"/>
    </source>
</evidence>
<dbReference type="Pfam" id="PF00230">
    <property type="entry name" value="MIP"/>
    <property type="match status" value="2"/>
</dbReference>
<sequence>MLREDIVGASSASAEFLGTLLLQLFAGSTLVPLRIAAVFAALMATFARHSGGHLNPGISLAAALSGHLAWAPAAMYMLAQAVSLLLRMAWAPAAMYMLAQVLGALAGAALQVLLTPGLSFGATYEPSCHAPAQGLGGTPLFFWEALAAFVFVYAAYPALFVRPSYGSFGPLYVGLALFAVLSTGGAFTGMSPLNPAMSFAGTLVYDCEWRYVWMYVLGQYTGAGLAALLAVGVYGIGPMYLSEAERANYVALHGGPETGLSGGAGGMLSGQQQGGVAAPAGSQGMGVGMGTAGQQQGGVAAPAGSQGVAMSSAGVAGTF</sequence>
<evidence type="ECO:0000256" key="5">
    <source>
        <dbReference type="ARBA" id="ARBA00022989"/>
    </source>
</evidence>
<dbReference type="InterPro" id="IPR023271">
    <property type="entry name" value="Aquaporin-like"/>
</dbReference>
<gene>
    <name evidence="9" type="ORF">OEZ85_006117</name>
</gene>
<protein>
    <recommendedName>
        <fullName evidence="11">Aquaporin</fullName>
    </recommendedName>
</protein>
<proteinExistence type="inferred from homology"/>
<keyword evidence="3 7" id="KW-0812">Transmembrane</keyword>
<dbReference type="PANTHER" id="PTHR45665:SF9">
    <property type="entry name" value="AQUAPORIN-8"/>
    <property type="match status" value="1"/>
</dbReference>
<comment type="similarity">
    <text evidence="7">Belongs to the MIP/aquaporin (TC 1.A.8) family.</text>
</comment>
<evidence type="ECO:0000256" key="3">
    <source>
        <dbReference type="ARBA" id="ARBA00022692"/>
    </source>
</evidence>
<dbReference type="Gene3D" id="1.20.1080.10">
    <property type="entry name" value="Glycerol uptake facilitator protein"/>
    <property type="match status" value="2"/>
</dbReference>
<keyword evidence="10" id="KW-1185">Reference proteome</keyword>
<comment type="subcellular location">
    <subcellularLocation>
        <location evidence="1">Endomembrane system</location>
        <topology evidence="1">Multi-pass membrane protein</topology>
    </subcellularLocation>
</comment>
<keyword evidence="2 7" id="KW-0813">Transport</keyword>
<feature type="transmembrane region" description="Helical" evidence="8">
    <location>
        <begin position="211"/>
        <end position="236"/>
    </location>
</feature>
<evidence type="ECO:0008006" key="11">
    <source>
        <dbReference type="Google" id="ProtNLM"/>
    </source>
</evidence>
<evidence type="ECO:0000256" key="6">
    <source>
        <dbReference type="ARBA" id="ARBA00023136"/>
    </source>
</evidence>
<feature type="transmembrane region" description="Helical" evidence="8">
    <location>
        <begin position="93"/>
        <end position="114"/>
    </location>
</feature>
<dbReference type="InterPro" id="IPR034294">
    <property type="entry name" value="Aquaporin_transptr"/>
</dbReference>
<evidence type="ECO:0000313" key="10">
    <source>
        <dbReference type="Proteomes" id="UP001244341"/>
    </source>
</evidence>
<accession>A0ABY8UGW3</accession>
<keyword evidence="6 8" id="KW-0472">Membrane</keyword>
<organism evidence="9 10">
    <name type="scientific">Tetradesmus obliquus</name>
    <name type="common">Green alga</name>
    <name type="synonym">Acutodesmus obliquus</name>
    <dbReference type="NCBI Taxonomy" id="3088"/>
    <lineage>
        <taxon>Eukaryota</taxon>
        <taxon>Viridiplantae</taxon>
        <taxon>Chlorophyta</taxon>
        <taxon>core chlorophytes</taxon>
        <taxon>Chlorophyceae</taxon>
        <taxon>CS clade</taxon>
        <taxon>Sphaeropleales</taxon>
        <taxon>Scenedesmaceae</taxon>
        <taxon>Tetradesmus</taxon>
    </lineage>
</organism>
<reference evidence="9 10" key="1">
    <citation type="submission" date="2023-05" db="EMBL/GenBank/DDBJ databases">
        <title>A 100% complete, gapless, phased diploid assembly of the Scenedesmus obliquus UTEX 3031 genome.</title>
        <authorList>
            <person name="Biondi T.C."/>
            <person name="Hanschen E.R."/>
            <person name="Kwon T."/>
            <person name="Eng W."/>
            <person name="Kruse C.P.S."/>
            <person name="Koehler S.I."/>
            <person name="Kunde Y."/>
            <person name="Gleasner C.D."/>
            <person name="You Mak K.T."/>
            <person name="Polle J."/>
            <person name="Hovde B.T."/>
            <person name="Starkenburg S.R."/>
        </authorList>
    </citation>
    <scope>NUCLEOTIDE SEQUENCE [LARGE SCALE GENOMIC DNA]</scope>
    <source>
        <strain evidence="9 10">DOE0152z</strain>
    </source>
</reference>
<keyword evidence="4" id="KW-0677">Repeat</keyword>
<evidence type="ECO:0000256" key="2">
    <source>
        <dbReference type="ARBA" id="ARBA00022448"/>
    </source>
</evidence>
<dbReference type="PANTHER" id="PTHR45665">
    <property type="entry name" value="AQUAPORIN-8"/>
    <property type="match status" value="1"/>
</dbReference>
<feature type="transmembrane region" description="Helical" evidence="8">
    <location>
        <begin position="67"/>
        <end position="86"/>
    </location>
</feature>
<dbReference type="SUPFAM" id="SSF81338">
    <property type="entry name" value="Aquaporin-like"/>
    <property type="match status" value="2"/>
</dbReference>
<dbReference type="PRINTS" id="PR00783">
    <property type="entry name" value="MINTRINSICP"/>
</dbReference>
<evidence type="ECO:0000256" key="1">
    <source>
        <dbReference type="ARBA" id="ARBA00004127"/>
    </source>
</evidence>
<feature type="transmembrane region" description="Helical" evidence="8">
    <location>
        <begin position="171"/>
        <end position="191"/>
    </location>
</feature>
<name>A0ABY8UGW3_TETOB</name>
<evidence type="ECO:0000313" key="9">
    <source>
        <dbReference type="EMBL" id="WIA20284.1"/>
    </source>
</evidence>
<evidence type="ECO:0000256" key="7">
    <source>
        <dbReference type="RuleBase" id="RU000477"/>
    </source>
</evidence>
<feature type="transmembrane region" description="Helical" evidence="8">
    <location>
        <begin position="20"/>
        <end position="47"/>
    </location>
</feature>